<gene>
    <name evidence="1" type="ORF">EFK50_06980</name>
</gene>
<evidence type="ECO:0000313" key="2">
    <source>
        <dbReference type="Proteomes" id="UP000267128"/>
    </source>
</evidence>
<dbReference type="AlphaFoldDB" id="A0A3N0CMI3"/>
<reference evidence="1 2" key="1">
    <citation type="submission" date="2018-11" db="EMBL/GenBank/DDBJ databases">
        <authorList>
            <person name="Li F."/>
        </authorList>
    </citation>
    <scope>NUCLEOTIDE SEQUENCE [LARGE SCALE GENOMIC DNA]</scope>
    <source>
        <strain evidence="1 2">Gsoil 097</strain>
    </source>
</reference>
<protein>
    <submittedName>
        <fullName evidence="1">Uncharacterized protein</fullName>
    </submittedName>
</protein>
<organism evidence="1 2">
    <name type="scientific">Nocardioides marmoriginsengisoli</name>
    <dbReference type="NCBI Taxonomy" id="661483"/>
    <lineage>
        <taxon>Bacteria</taxon>
        <taxon>Bacillati</taxon>
        <taxon>Actinomycetota</taxon>
        <taxon>Actinomycetes</taxon>
        <taxon>Propionibacteriales</taxon>
        <taxon>Nocardioidaceae</taxon>
        <taxon>Nocardioides</taxon>
    </lineage>
</organism>
<keyword evidence="2" id="KW-1185">Reference proteome</keyword>
<dbReference type="RefSeq" id="WP_123226842.1">
    <property type="nucleotide sequence ID" value="NZ_RJSE01000005.1"/>
</dbReference>
<sequence>MSYERLAYDDQDTALQMRTDCTACASEMGIPEQRIMPDALGAAPSIAFADFPREIRKPEITVSDAAAHLASRIHLHWD</sequence>
<proteinExistence type="predicted"/>
<dbReference type="OrthoDB" id="3830538at2"/>
<accession>A0A3N0CMI3</accession>
<evidence type="ECO:0000313" key="1">
    <source>
        <dbReference type="EMBL" id="RNL64266.1"/>
    </source>
</evidence>
<dbReference type="Proteomes" id="UP000267128">
    <property type="component" value="Unassembled WGS sequence"/>
</dbReference>
<name>A0A3N0CMI3_9ACTN</name>
<dbReference type="EMBL" id="RJSE01000005">
    <property type="protein sequence ID" value="RNL64266.1"/>
    <property type="molecule type" value="Genomic_DNA"/>
</dbReference>
<comment type="caution">
    <text evidence="1">The sequence shown here is derived from an EMBL/GenBank/DDBJ whole genome shotgun (WGS) entry which is preliminary data.</text>
</comment>